<organism evidence="5 6">
    <name type="scientific">Mesobacillus selenatarsenatis</name>
    <dbReference type="NCBI Taxonomy" id="388741"/>
    <lineage>
        <taxon>Bacteria</taxon>
        <taxon>Bacillati</taxon>
        <taxon>Bacillota</taxon>
        <taxon>Bacilli</taxon>
        <taxon>Bacillales</taxon>
        <taxon>Bacillaceae</taxon>
        <taxon>Mesobacillus</taxon>
    </lineage>
</organism>
<evidence type="ECO:0000259" key="4">
    <source>
        <dbReference type="PROSITE" id="PS50076"/>
    </source>
</evidence>
<dbReference type="EMBL" id="JAAVUM010000001">
    <property type="protein sequence ID" value="NKE04159.1"/>
    <property type="molecule type" value="Genomic_DNA"/>
</dbReference>
<gene>
    <name evidence="5" type="ORF">GWK17_01505</name>
</gene>
<evidence type="ECO:0000256" key="2">
    <source>
        <dbReference type="ARBA" id="ARBA00023016"/>
    </source>
</evidence>
<feature type="domain" description="J" evidence="4">
    <location>
        <begin position="104"/>
        <end position="153"/>
    </location>
</feature>
<sequence length="153" mass="17609">MLTIKEAAEQLTSYGMETTEQEVHNWIKKGFLDAESDKINPANLAEFVIKIHTDLLEQSRHENKKLNEQLELLHTRLHIEQSKVRTLKKMLNAQIENSGTPASDLNELLGLKPNSNGPALKKEFKKILKALHPDRGGDERLFKVFKDHYEKLK</sequence>
<accession>A0A846TBI0</accession>
<evidence type="ECO:0000313" key="5">
    <source>
        <dbReference type="EMBL" id="NKE04159.1"/>
    </source>
</evidence>
<dbReference type="Proteomes" id="UP000587942">
    <property type="component" value="Unassembled WGS sequence"/>
</dbReference>
<feature type="coiled-coil region" evidence="3">
    <location>
        <begin position="49"/>
        <end position="76"/>
    </location>
</feature>
<dbReference type="SUPFAM" id="SSF46565">
    <property type="entry name" value="Chaperone J-domain"/>
    <property type="match status" value="1"/>
</dbReference>
<keyword evidence="2" id="KW-0346">Stress response</keyword>
<dbReference type="RefSeq" id="WP_167830678.1">
    <property type="nucleotide sequence ID" value="NZ_JAAVUM010000001.1"/>
</dbReference>
<dbReference type="InterPro" id="IPR001623">
    <property type="entry name" value="DnaJ_domain"/>
</dbReference>
<keyword evidence="1" id="KW-0235">DNA replication</keyword>
<dbReference type="AlphaFoldDB" id="A0A846TBI0"/>
<comment type="caution">
    <text evidence="5">The sequence shown here is derived from an EMBL/GenBank/DDBJ whole genome shotgun (WGS) entry which is preliminary data.</text>
</comment>
<proteinExistence type="predicted"/>
<evidence type="ECO:0000256" key="3">
    <source>
        <dbReference type="SAM" id="Coils"/>
    </source>
</evidence>
<evidence type="ECO:0000256" key="1">
    <source>
        <dbReference type="ARBA" id="ARBA00022705"/>
    </source>
</evidence>
<dbReference type="InterPro" id="IPR036869">
    <property type="entry name" value="J_dom_sf"/>
</dbReference>
<keyword evidence="3" id="KW-0175">Coiled coil</keyword>
<evidence type="ECO:0000313" key="6">
    <source>
        <dbReference type="Proteomes" id="UP000587942"/>
    </source>
</evidence>
<protein>
    <submittedName>
        <fullName evidence="5">J domain-containing protein</fullName>
    </submittedName>
</protein>
<dbReference type="GO" id="GO:0006260">
    <property type="term" value="P:DNA replication"/>
    <property type="evidence" value="ECO:0007669"/>
    <property type="project" value="UniProtKB-KW"/>
</dbReference>
<dbReference type="PROSITE" id="PS50076">
    <property type="entry name" value="DNAJ_2"/>
    <property type="match status" value="1"/>
</dbReference>
<name>A0A846TBI0_9BACI</name>
<dbReference type="Gene3D" id="1.10.287.110">
    <property type="entry name" value="DnaJ domain"/>
    <property type="match status" value="1"/>
</dbReference>
<reference evidence="5 6" key="1">
    <citation type="submission" date="2020-03" db="EMBL/GenBank/DDBJ databases">
        <authorList>
            <person name="Sun Q."/>
        </authorList>
    </citation>
    <scope>NUCLEOTIDE SEQUENCE [LARGE SCALE GENOMIC DNA]</scope>
    <source>
        <strain evidence="5 6">KACC 21451</strain>
    </source>
</reference>